<evidence type="ECO:0000256" key="1">
    <source>
        <dbReference type="ARBA" id="ARBA00010759"/>
    </source>
</evidence>
<protein>
    <recommendedName>
        <fullName evidence="6">Peptide deformylase</fullName>
        <shortName evidence="6">PDF</shortName>
        <ecNumber evidence="6">3.5.1.88</ecNumber>
    </recommendedName>
    <alternativeName>
        <fullName evidence="6">Polypeptide deformylase</fullName>
    </alternativeName>
</protein>
<evidence type="ECO:0000313" key="8">
    <source>
        <dbReference type="Proteomes" id="UP000178681"/>
    </source>
</evidence>
<dbReference type="PANTHER" id="PTHR10458">
    <property type="entry name" value="PEPTIDE DEFORMYLASE"/>
    <property type="match status" value="1"/>
</dbReference>
<dbReference type="SUPFAM" id="SSF56420">
    <property type="entry name" value="Peptide deformylase"/>
    <property type="match status" value="1"/>
</dbReference>
<reference evidence="7 8" key="1">
    <citation type="journal article" date="2016" name="Nat. Commun.">
        <title>Thousands of microbial genomes shed light on interconnected biogeochemical processes in an aquifer system.</title>
        <authorList>
            <person name="Anantharaman K."/>
            <person name="Brown C.T."/>
            <person name="Hug L.A."/>
            <person name="Sharon I."/>
            <person name="Castelle C.J."/>
            <person name="Probst A.J."/>
            <person name="Thomas B.C."/>
            <person name="Singh A."/>
            <person name="Wilkins M.J."/>
            <person name="Karaoz U."/>
            <person name="Brodie E.L."/>
            <person name="Williams K.H."/>
            <person name="Hubbard S.S."/>
            <person name="Banfield J.F."/>
        </authorList>
    </citation>
    <scope>NUCLEOTIDE SEQUENCE [LARGE SCALE GENOMIC DNA]</scope>
</reference>
<dbReference type="Proteomes" id="UP000178681">
    <property type="component" value="Unassembled WGS sequence"/>
</dbReference>
<sequence>MYPVVQSPDEILRTPATQVDTNMPGLQKIIEEMRITLILQKKPEGVGLAANQVGLPYKIFLARFTTARKEPIRVFINPETIEHSKEMQEETKKTPLEGCLSLPKYYGLVRRYKWVKVKYFRHDTFEEITETFEDFPAIVIQHEMDHLNGKIFVERILEQKGRIYKVIGIDKQGKDEWEEVVL</sequence>
<feature type="binding site" evidence="6">
    <location>
        <position position="146"/>
    </location>
    <ligand>
        <name>Fe cation</name>
        <dbReference type="ChEBI" id="CHEBI:24875"/>
    </ligand>
</feature>
<dbReference type="GO" id="GO:0046872">
    <property type="term" value="F:metal ion binding"/>
    <property type="evidence" value="ECO:0007669"/>
    <property type="project" value="UniProtKB-KW"/>
</dbReference>
<feature type="binding site" evidence="6">
    <location>
        <position position="142"/>
    </location>
    <ligand>
        <name>Fe cation</name>
        <dbReference type="ChEBI" id="CHEBI:24875"/>
    </ligand>
</feature>
<gene>
    <name evidence="6" type="primary">def</name>
    <name evidence="7" type="ORF">A2872_02015</name>
</gene>
<feature type="active site" evidence="6">
    <location>
        <position position="143"/>
    </location>
</feature>
<dbReference type="CDD" id="cd00487">
    <property type="entry name" value="Pep_deformylase"/>
    <property type="match status" value="1"/>
</dbReference>
<evidence type="ECO:0000256" key="4">
    <source>
        <dbReference type="ARBA" id="ARBA00022917"/>
    </source>
</evidence>
<proteinExistence type="inferred from homology"/>
<accession>A0A1F5Z5Y3</accession>
<dbReference type="NCBIfam" id="TIGR00079">
    <property type="entry name" value="pept_deformyl"/>
    <property type="match status" value="1"/>
</dbReference>
<dbReference type="HAMAP" id="MF_00163">
    <property type="entry name" value="Pep_deformylase"/>
    <property type="match status" value="1"/>
</dbReference>
<dbReference type="AlphaFoldDB" id="A0A1F5Z5Y3"/>
<dbReference type="InterPro" id="IPR036821">
    <property type="entry name" value="Peptide_deformylase_sf"/>
</dbReference>
<dbReference type="PRINTS" id="PR01576">
    <property type="entry name" value="PDEFORMYLASE"/>
</dbReference>
<dbReference type="InterPro" id="IPR023635">
    <property type="entry name" value="Peptide_deformylase"/>
</dbReference>
<comment type="function">
    <text evidence="6">Removes the formyl group from the N-terminal Met of newly synthesized proteins. Requires at least a dipeptide for an efficient rate of reaction. N-terminal L-methionine is a prerequisite for activity but the enzyme has broad specificity at other positions.</text>
</comment>
<comment type="catalytic activity">
    <reaction evidence="6">
        <text>N-terminal N-formyl-L-methionyl-[peptide] + H2O = N-terminal L-methionyl-[peptide] + formate</text>
        <dbReference type="Rhea" id="RHEA:24420"/>
        <dbReference type="Rhea" id="RHEA-COMP:10639"/>
        <dbReference type="Rhea" id="RHEA-COMP:10640"/>
        <dbReference type="ChEBI" id="CHEBI:15377"/>
        <dbReference type="ChEBI" id="CHEBI:15740"/>
        <dbReference type="ChEBI" id="CHEBI:49298"/>
        <dbReference type="ChEBI" id="CHEBI:64731"/>
        <dbReference type="EC" id="3.5.1.88"/>
    </reaction>
</comment>
<dbReference type="PIRSF" id="PIRSF004749">
    <property type="entry name" value="Pep_def"/>
    <property type="match status" value="1"/>
</dbReference>
<comment type="caution">
    <text evidence="7">The sequence shown here is derived from an EMBL/GenBank/DDBJ whole genome shotgun (WGS) entry which is preliminary data.</text>
</comment>
<comment type="cofactor">
    <cofactor evidence="6">
        <name>Fe(2+)</name>
        <dbReference type="ChEBI" id="CHEBI:29033"/>
    </cofactor>
    <text evidence="6">Binds 1 Fe(2+) ion.</text>
</comment>
<name>A0A1F5Z5Y3_9BACT</name>
<keyword evidence="3 6" id="KW-0378">Hydrolase</keyword>
<dbReference type="GO" id="GO:0006412">
    <property type="term" value="P:translation"/>
    <property type="evidence" value="ECO:0007669"/>
    <property type="project" value="UniProtKB-UniRule"/>
</dbReference>
<feature type="binding site" evidence="6">
    <location>
        <position position="99"/>
    </location>
    <ligand>
        <name>Fe cation</name>
        <dbReference type="ChEBI" id="CHEBI:24875"/>
    </ligand>
</feature>
<organism evidence="7 8">
    <name type="scientific">Candidatus Gottesmanbacteria bacterium RIFCSPHIGHO2_01_FULL_42_12</name>
    <dbReference type="NCBI Taxonomy" id="1798377"/>
    <lineage>
        <taxon>Bacteria</taxon>
        <taxon>Candidatus Gottesmaniibacteriota</taxon>
    </lineage>
</organism>
<dbReference type="PANTHER" id="PTHR10458:SF21">
    <property type="entry name" value="PEPTIDE DEFORMYLASE"/>
    <property type="match status" value="1"/>
</dbReference>
<evidence type="ECO:0000256" key="6">
    <source>
        <dbReference type="HAMAP-Rule" id="MF_00163"/>
    </source>
</evidence>
<dbReference type="STRING" id="1798377.A2872_02015"/>
<comment type="similarity">
    <text evidence="1 6">Belongs to the polypeptide deformylase family.</text>
</comment>
<keyword evidence="5 6" id="KW-0408">Iron</keyword>
<keyword evidence="2 6" id="KW-0479">Metal-binding</keyword>
<dbReference type="Pfam" id="PF01327">
    <property type="entry name" value="Pep_deformylase"/>
    <property type="match status" value="1"/>
</dbReference>
<dbReference type="GO" id="GO:0042586">
    <property type="term" value="F:peptide deformylase activity"/>
    <property type="evidence" value="ECO:0007669"/>
    <property type="project" value="UniProtKB-UniRule"/>
</dbReference>
<keyword evidence="4 6" id="KW-0648">Protein biosynthesis</keyword>
<dbReference type="Gene3D" id="3.90.45.10">
    <property type="entry name" value="Peptide deformylase"/>
    <property type="match status" value="1"/>
</dbReference>
<evidence type="ECO:0000256" key="3">
    <source>
        <dbReference type="ARBA" id="ARBA00022801"/>
    </source>
</evidence>
<evidence type="ECO:0000313" key="7">
    <source>
        <dbReference type="EMBL" id="OGG07714.1"/>
    </source>
</evidence>
<evidence type="ECO:0000256" key="2">
    <source>
        <dbReference type="ARBA" id="ARBA00022723"/>
    </source>
</evidence>
<dbReference type="EC" id="3.5.1.88" evidence="6"/>
<dbReference type="EMBL" id="MFJG01000003">
    <property type="protein sequence ID" value="OGG07714.1"/>
    <property type="molecule type" value="Genomic_DNA"/>
</dbReference>
<evidence type="ECO:0000256" key="5">
    <source>
        <dbReference type="ARBA" id="ARBA00023004"/>
    </source>
</evidence>